<dbReference type="PANTHER" id="PTHR48111">
    <property type="entry name" value="REGULATOR OF RPOS"/>
    <property type="match status" value="1"/>
</dbReference>
<feature type="domain" description="OmpR/PhoB-type" evidence="11">
    <location>
        <begin position="133"/>
        <end position="231"/>
    </location>
</feature>
<evidence type="ECO:0000256" key="7">
    <source>
        <dbReference type="ARBA" id="ARBA00024867"/>
    </source>
</evidence>
<comment type="caution">
    <text evidence="12">The sequence shown here is derived from an EMBL/GenBank/DDBJ whole genome shotgun (WGS) entry which is preliminary data.</text>
</comment>
<protein>
    <recommendedName>
        <fullName evidence="1">Stage 0 sporulation protein A homolog</fullName>
    </recommendedName>
</protein>
<proteinExistence type="predicted"/>
<dbReference type="Proteomes" id="UP000295710">
    <property type="component" value="Unassembled WGS sequence"/>
</dbReference>
<keyword evidence="13" id="KW-1185">Reference proteome</keyword>
<keyword evidence="5 9" id="KW-0238">DNA-binding</keyword>
<dbReference type="CDD" id="cd17574">
    <property type="entry name" value="REC_OmpR"/>
    <property type="match status" value="1"/>
</dbReference>
<keyword evidence="6" id="KW-0804">Transcription</keyword>
<dbReference type="Gene3D" id="1.10.10.10">
    <property type="entry name" value="Winged helix-like DNA-binding domain superfamily/Winged helix DNA-binding domain"/>
    <property type="match status" value="1"/>
</dbReference>
<keyword evidence="2 8" id="KW-0597">Phosphoprotein</keyword>
<feature type="DNA-binding region" description="OmpR/PhoB-type" evidence="9">
    <location>
        <begin position="133"/>
        <end position="231"/>
    </location>
</feature>
<dbReference type="GO" id="GO:0000156">
    <property type="term" value="F:phosphorelay response regulator activity"/>
    <property type="evidence" value="ECO:0007669"/>
    <property type="project" value="TreeGrafter"/>
</dbReference>
<gene>
    <name evidence="12" type="ORF">E1963_08665</name>
</gene>
<organism evidence="12 13">
    <name type="scientific">Extibacter muris</name>
    <dbReference type="NCBI Taxonomy" id="1796622"/>
    <lineage>
        <taxon>Bacteria</taxon>
        <taxon>Bacillati</taxon>
        <taxon>Bacillota</taxon>
        <taxon>Clostridia</taxon>
        <taxon>Lachnospirales</taxon>
        <taxon>Lachnospiraceae</taxon>
        <taxon>Extibacter</taxon>
    </lineage>
</organism>
<evidence type="ECO:0000256" key="4">
    <source>
        <dbReference type="ARBA" id="ARBA00023015"/>
    </source>
</evidence>
<comment type="function">
    <text evidence="7">May play the central regulatory role in sporulation. It may be an element of the effector pathway responsible for the activation of sporulation genes in response to nutritional stress. Spo0A may act in concert with spo0H (a sigma factor) to control the expression of some genes that are critical to the sporulation process.</text>
</comment>
<dbReference type="InterPro" id="IPR001867">
    <property type="entry name" value="OmpR/PhoB-type_DNA-bd"/>
</dbReference>
<evidence type="ECO:0000256" key="9">
    <source>
        <dbReference type="PROSITE-ProRule" id="PRU01091"/>
    </source>
</evidence>
<dbReference type="InterPro" id="IPR039420">
    <property type="entry name" value="WalR-like"/>
</dbReference>
<dbReference type="InterPro" id="IPR011006">
    <property type="entry name" value="CheY-like_superfamily"/>
</dbReference>
<dbReference type="SUPFAM" id="SSF52172">
    <property type="entry name" value="CheY-like"/>
    <property type="match status" value="1"/>
</dbReference>
<evidence type="ECO:0000256" key="8">
    <source>
        <dbReference type="PROSITE-ProRule" id="PRU00169"/>
    </source>
</evidence>
<dbReference type="GO" id="GO:0005829">
    <property type="term" value="C:cytosol"/>
    <property type="evidence" value="ECO:0007669"/>
    <property type="project" value="TreeGrafter"/>
</dbReference>
<dbReference type="Pfam" id="PF00072">
    <property type="entry name" value="Response_reg"/>
    <property type="match status" value="1"/>
</dbReference>
<dbReference type="AlphaFoldDB" id="A0A4R4FGE0"/>
<dbReference type="InterPro" id="IPR036388">
    <property type="entry name" value="WH-like_DNA-bd_sf"/>
</dbReference>
<evidence type="ECO:0000313" key="13">
    <source>
        <dbReference type="Proteomes" id="UP000295710"/>
    </source>
</evidence>
<keyword evidence="3" id="KW-0902">Two-component regulatory system</keyword>
<keyword evidence="4" id="KW-0805">Transcription regulation</keyword>
<dbReference type="PROSITE" id="PS51755">
    <property type="entry name" value="OMPR_PHOB"/>
    <property type="match status" value="1"/>
</dbReference>
<dbReference type="SMART" id="SM00862">
    <property type="entry name" value="Trans_reg_C"/>
    <property type="match status" value="1"/>
</dbReference>
<evidence type="ECO:0000313" key="12">
    <source>
        <dbReference type="EMBL" id="TDA21826.1"/>
    </source>
</evidence>
<dbReference type="EMBL" id="SMMX01000006">
    <property type="protein sequence ID" value="TDA21826.1"/>
    <property type="molecule type" value="Genomic_DNA"/>
</dbReference>
<accession>A0A4R4FGE0</accession>
<evidence type="ECO:0000256" key="5">
    <source>
        <dbReference type="ARBA" id="ARBA00023125"/>
    </source>
</evidence>
<dbReference type="GO" id="GO:0006355">
    <property type="term" value="P:regulation of DNA-templated transcription"/>
    <property type="evidence" value="ECO:0007669"/>
    <property type="project" value="InterPro"/>
</dbReference>
<dbReference type="CDD" id="cd00383">
    <property type="entry name" value="trans_reg_C"/>
    <property type="match status" value="1"/>
</dbReference>
<evidence type="ECO:0000259" key="11">
    <source>
        <dbReference type="PROSITE" id="PS51755"/>
    </source>
</evidence>
<feature type="domain" description="Response regulatory" evidence="10">
    <location>
        <begin position="5"/>
        <end position="119"/>
    </location>
</feature>
<dbReference type="SMART" id="SM00448">
    <property type="entry name" value="REC"/>
    <property type="match status" value="1"/>
</dbReference>
<reference evidence="12 13" key="1">
    <citation type="journal article" date="2016" name="Nat. Microbiol.">
        <title>The Mouse Intestinal Bacterial Collection (miBC) provides host-specific insight into cultured diversity and functional potential of the gut microbiota.</title>
        <authorList>
            <person name="Lagkouvardos I."/>
            <person name="Pukall R."/>
            <person name="Abt B."/>
            <person name="Foesel B.U."/>
            <person name="Meier-Kolthoff J.P."/>
            <person name="Kumar N."/>
            <person name="Bresciani A."/>
            <person name="Martinez I."/>
            <person name="Just S."/>
            <person name="Ziegler C."/>
            <person name="Brugiroux S."/>
            <person name="Garzetti D."/>
            <person name="Wenning M."/>
            <person name="Bui T.P."/>
            <person name="Wang J."/>
            <person name="Hugenholtz F."/>
            <person name="Plugge C.M."/>
            <person name="Peterson D.A."/>
            <person name="Hornef M.W."/>
            <person name="Baines J.F."/>
            <person name="Smidt H."/>
            <person name="Walter J."/>
            <person name="Kristiansen K."/>
            <person name="Nielsen H.B."/>
            <person name="Haller D."/>
            <person name="Overmann J."/>
            <person name="Stecher B."/>
            <person name="Clavel T."/>
        </authorList>
    </citation>
    <scope>NUCLEOTIDE SEQUENCE [LARGE SCALE GENOMIC DNA]</scope>
    <source>
        <strain evidence="12 13">DSM 28560</strain>
    </source>
</reference>
<dbReference type="GO" id="GO:0032993">
    <property type="term" value="C:protein-DNA complex"/>
    <property type="evidence" value="ECO:0007669"/>
    <property type="project" value="TreeGrafter"/>
</dbReference>
<evidence type="ECO:0000256" key="3">
    <source>
        <dbReference type="ARBA" id="ARBA00023012"/>
    </source>
</evidence>
<dbReference type="Pfam" id="PF00486">
    <property type="entry name" value="Trans_reg_C"/>
    <property type="match status" value="1"/>
</dbReference>
<dbReference type="GO" id="GO:0000976">
    <property type="term" value="F:transcription cis-regulatory region binding"/>
    <property type="evidence" value="ECO:0007669"/>
    <property type="project" value="TreeGrafter"/>
</dbReference>
<dbReference type="RefSeq" id="WP_132277178.1">
    <property type="nucleotide sequence ID" value="NZ_JAOBST010000007.1"/>
</dbReference>
<dbReference type="PROSITE" id="PS50110">
    <property type="entry name" value="RESPONSE_REGULATORY"/>
    <property type="match status" value="1"/>
</dbReference>
<evidence type="ECO:0000256" key="6">
    <source>
        <dbReference type="ARBA" id="ARBA00023163"/>
    </source>
</evidence>
<dbReference type="PANTHER" id="PTHR48111:SF21">
    <property type="entry name" value="DNA-BINDING DUAL MASTER TRANSCRIPTIONAL REGULATOR RPAA"/>
    <property type="match status" value="1"/>
</dbReference>
<dbReference type="InterPro" id="IPR001789">
    <property type="entry name" value="Sig_transdc_resp-reg_receiver"/>
</dbReference>
<dbReference type="Gene3D" id="3.40.50.2300">
    <property type="match status" value="1"/>
</dbReference>
<name>A0A4R4FGE0_9FIRM</name>
<evidence type="ECO:0000256" key="1">
    <source>
        <dbReference type="ARBA" id="ARBA00018672"/>
    </source>
</evidence>
<sequence length="231" mass="25964">MQDISVLIIDDEPAVLRAVGAVLKREHMDVSCAGSGTLALEMLEARTYDIILLDVMMPEQDGFALLETLRRRKIYTPVIMLSGRAEDAAQVEGLKLGADDYITKPFSKSVLVSKIQAIMRRTSQYAAAPDSIQAPVQKGPFTLHMNSQTIWKDGREIALTSKEFALFCLFMDHPGYTFTKQELFRKVWKSDAADDSTILVYIKKLRGKIEDCPSAPVHIRTVWGKGYQFFL</sequence>
<evidence type="ECO:0000259" key="10">
    <source>
        <dbReference type="PROSITE" id="PS50110"/>
    </source>
</evidence>
<evidence type="ECO:0000256" key="2">
    <source>
        <dbReference type="ARBA" id="ARBA00022553"/>
    </source>
</evidence>
<feature type="modified residue" description="4-aspartylphosphate" evidence="8">
    <location>
        <position position="54"/>
    </location>
</feature>